<dbReference type="CDD" id="cd02011">
    <property type="entry name" value="TPP_PK"/>
    <property type="match status" value="1"/>
</dbReference>
<dbReference type="PROSITE" id="PS60002">
    <property type="entry name" value="PHOSPHOKETOLASE_1"/>
    <property type="match status" value="1"/>
</dbReference>
<dbReference type="PANTHER" id="PTHR31273">
    <property type="entry name" value="PHOSPHOKETOLASE-RELATED"/>
    <property type="match status" value="1"/>
</dbReference>
<dbReference type="NCBIfam" id="NF003618">
    <property type="entry name" value="PRK05261.1-3"/>
    <property type="match status" value="1"/>
</dbReference>
<sequence length="794" mass="89546">MALTPVLAEYSSQTYLKKLDAYWRATNYISVGQLYLKDNPLLREPLKDSDVKVKPIGHWGTIPGQNFIYAHLNRVINKYDLNMLYIEGPGHGGQVMVSNSYLDGSYTEIYPQITQDIPGMKKLFKQFSFPGGIASHAAPETPGSIHEGGELGYSLSHGVGAILDNPNLISAVVIGDGEAETGPLAASWFSNRFINPITDGAVLPILHLNGFKISNPTIMSRQSKEELTSFFKGLGWEPFFVEGEDPDHMHPEMAKVLDTAIEKIEAIQKNARENNDLTRPAWPVLIFRSPKGWTGPKEWDGVPNTNSFRAHQVPIPVDQKNMQHAPALLEWLNSYRPEELFDENGRLKAEIAEILPTGEKRMGMNPVANAGNLIKDLKLPDFRNYALDNSTPGKVIAQDMSVLGKYVKDVVVLNEENRNFRIFGPDETMSNRLAPVFEVTKRQWMDQIIEPNDEFLSSYGRVIDSQLSEHQAEGLLEGYVLTGRHGFFASYEAFLRVVDSMITQHFKWLRKATDQGWRADIPSLNVVATSTVFQQDHNGYTHQDPGLLGHLADKKPEFIREYLPADANSLLAVFDTILNDRQKINLVVSSKHPRPQWFSADEAKELVDKGLKIIDWASTDQGGEPDIVIASAGTEPTIESLAAISILHKKLPDLKIRYINVVDLLKLRSQKLDPRGLSDAEFDQFFTKDKPVVFAFHGYEGLIKDLFFDRHNHNLHVHGYRENGDITTPFDMRVLNQMDRFDLVKEAVLNLPDAGKYANIADEMDAMVKKHHQFIREEGIDLPEVENWVWEGLK</sequence>
<dbReference type="InterPro" id="IPR023962">
    <property type="entry name" value="Phosphoketolase"/>
</dbReference>
<keyword evidence="3 5" id="KW-0786">Thiamine pyrophosphate</keyword>
<dbReference type="PROSITE" id="PS60003">
    <property type="entry name" value="PHOSPHOKETOLASE_2"/>
    <property type="match status" value="1"/>
</dbReference>
<name>E3ECA9_PAEPS</name>
<dbReference type="InterPro" id="IPR029061">
    <property type="entry name" value="THDP-binding"/>
</dbReference>
<proteinExistence type="inferred from homology"/>
<protein>
    <recommendedName>
        <fullName evidence="5">Probable phosphoketolase</fullName>
        <ecNumber evidence="5">4.1.2.-</ecNumber>
    </recommendedName>
</protein>
<dbReference type="InterPro" id="IPR019789">
    <property type="entry name" value="Xul5P/Fru6P_PKetolase_ThDP_BS"/>
</dbReference>
<evidence type="ECO:0000259" key="6">
    <source>
        <dbReference type="Pfam" id="PF09363"/>
    </source>
</evidence>
<dbReference type="InterPro" id="IPR018969">
    <property type="entry name" value="Xul5P/Fru6P_PKetolase_C"/>
</dbReference>
<dbReference type="Pfam" id="PF09364">
    <property type="entry name" value="XFP_N"/>
    <property type="match status" value="1"/>
</dbReference>
<dbReference type="InterPro" id="IPR018970">
    <property type="entry name" value="Xul5P/Fru6P_PKetolase_N"/>
</dbReference>
<dbReference type="HOGENOM" id="CLU_013954_2_0_9"/>
<comment type="cofactor">
    <cofactor evidence="1 5">
        <name>thiamine diphosphate</name>
        <dbReference type="ChEBI" id="CHEBI:58937"/>
    </cofactor>
</comment>
<dbReference type="eggNOG" id="COG3957">
    <property type="taxonomic scope" value="Bacteria"/>
</dbReference>
<dbReference type="NCBIfam" id="NF003619">
    <property type="entry name" value="PRK05261.1-4"/>
    <property type="match status" value="1"/>
</dbReference>
<evidence type="ECO:0000256" key="2">
    <source>
        <dbReference type="ARBA" id="ARBA00005623"/>
    </source>
</evidence>
<dbReference type="SUPFAM" id="SSF52518">
    <property type="entry name" value="Thiamin diphosphate-binding fold (THDP-binding)"/>
    <property type="match status" value="2"/>
</dbReference>
<evidence type="ECO:0000256" key="3">
    <source>
        <dbReference type="ARBA" id="ARBA00023052"/>
    </source>
</evidence>
<dbReference type="RefSeq" id="WP_013368894.1">
    <property type="nucleotide sequence ID" value="NC_014622.2"/>
</dbReference>
<dbReference type="EMBL" id="CP002213">
    <property type="protein sequence ID" value="ADO54252.1"/>
    <property type="molecule type" value="Genomic_DNA"/>
</dbReference>
<dbReference type="Pfam" id="PF03894">
    <property type="entry name" value="XFP"/>
    <property type="match status" value="1"/>
</dbReference>
<dbReference type="STRING" id="1406.LK13_14040"/>
<dbReference type="InterPro" id="IPR019790">
    <property type="entry name" value="Xul5P/Fru6P_PKetolase_CS"/>
</dbReference>
<dbReference type="Gene3D" id="3.40.50.970">
    <property type="match status" value="2"/>
</dbReference>
<dbReference type="InterPro" id="IPR009014">
    <property type="entry name" value="Transketo_C/PFOR_II"/>
</dbReference>
<dbReference type="InterPro" id="IPR005593">
    <property type="entry name" value="Xul5P/Fru6P_PKetolase"/>
</dbReference>
<evidence type="ECO:0000259" key="7">
    <source>
        <dbReference type="Pfam" id="PF09364"/>
    </source>
</evidence>
<reference evidence="8 9" key="1">
    <citation type="journal article" date="2011" name="J. Bacteriol.">
        <title>Complete genome sequence of Paenibacillus polymyxa SC2, a strain of plant growth-promoting Rhizobacterium with broad-spectrum antimicrobial activity.</title>
        <authorList>
            <person name="Ma M."/>
            <person name="Wang C."/>
            <person name="Ding Y."/>
            <person name="Li L."/>
            <person name="Shen D."/>
            <person name="Jiang X."/>
            <person name="Guan D."/>
            <person name="Cao F."/>
            <person name="Chen H."/>
            <person name="Feng R."/>
            <person name="Wang X."/>
            <person name="Ge Y."/>
            <person name="Yao L."/>
            <person name="Bing X."/>
            <person name="Yang X."/>
            <person name="Li J."/>
            <person name="Du B."/>
        </authorList>
    </citation>
    <scope>NUCLEOTIDE SEQUENCE [LARGE SCALE GENOMIC DNA]</scope>
    <source>
        <strain evidence="8 9">SC2</strain>
    </source>
</reference>
<dbReference type="PIRSF" id="PIRSF017245">
    <property type="entry name" value="Phosphoketolase"/>
    <property type="match status" value="1"/>
</dbReference>
<evidence type="ECO:0000313" key="9">
    <source>
        <dbReference type="Proteomes" id="UP000006868"/>
    </source>
</evidence>
<evidence type="ECO:0000256" key="1">
    <source>
        <dbReference type="ARBA" id="ARBA00001964"/>
    </source>
</evidence>
<dbReference type="KEGG" id="ppm:PPSC2_01320"/>
<dbReference type="OrthoDB" id="9768449at2"/>
<dbReference type="PANTHER" id="PTHR31273:SF0">
    <property type="entry name" value="PHOSPHOKETOLASE-RELATED"/>
    <property type="match status" value="1"/>
</dbReference>
<evidence type="ECO:0000256" key="4">
    <source>
        <dbReference type="ARBA" id="ARBA00023239"/>
    </source>
</evidence>
<dbReference type="Pfam" id="PF09363">
    <property type="entry name" value="XFP_C"/>
    <property type="match status" value="1"/>
</dbReference>
<evidence type="ECO:0000313" key="8">
    <source>
        <dbReference type="EMBL" id="ADO54252.1"/>
    </source>
</evidence>
<gene>
    <name evidence="8" type="primary">xfp</name>
    <name evidence="8" type="ORF">PPSC2_01320</name>
</gene>
<feature type="domain" description="Xylulose 5-phosphate/Fructose 6-phosphate phosphoketolase N-terminal" evidence="7">
    <location>
        <begin position="12"/>
        <end position="372"/>
    </location>
</feature>
<dbReference type="Gene3D" id="3.40.50.920">
    <property type="match status" value="1"/>
</dbReference>
<organism evidence="8 9">
    <name type="scientific">Paenibacillus polymyxa (strain SC2)</name>
    <name type="common">Bacillus polymyxa</name>
    <dbReference type="NCBI Taxonomy" id="886882"/>
    <lineage>
        <taxon>Bacteria</taxon>
        <taxon>Bacillati</taxon>
        <taxon>Bacillota</taxon>
        <taxon>Bacilli</taxon>
        <taxon>Bacillales</taxon>
        <taxon>Paenibacillaceae</taxon>
        <taxon>Paenibacillus</taxon>
    </lineage>
</organism>
<dbReference type="GO" id="GO:0016832">
    <property type="term" value="F:aldehyde-lyase activity"/>
    <property type="evidence" value="ECO:0007669"/>
    <property type="project" value="UniProtKB-UniRule"/>
</dbReference>
<dbReference type="GO" id="GO:0005975">
    <property type="term" value="P:carbohydrate metabolic process"/>
    <property type="evidence" value="ECO:0007669"/>
    <property type="project" value="InterPro"/>
</dbReference>
<dbReference type="HAMAP" id="MF_01403">
    <property type="entry name" value="Phosphoketolase"/>
    <property type="match status" value="1"/>
</dbReference>
<accession>E3ECA9</accession>
<comment type="similarity">
    <text evidence="2 5">Belongs to the XFP family.</text>
</comment>
<dbReference type="AlphaFoldDB" id="E3ECA9"/>
<feature type="domain" description="Xylulose 5-phosphate/Fructose 6-phosphate phosphoketolase C-terminal" evidence="6">
    <location>
        <begin position="591"/>
        <end position="790"/>
    </location>
</feature>
<keyword evidence="4 5" id="KW-0456">Lyase</keyword>
<dbReference type="EC" id="4.1.2.-" evidence="5"/>
<dbReference type="Proteomes" id="UP000006868">
    <property type="component" value="Chromosome"/>
</dbReference>
<dbReference type="PATRIC" id="fig|886882.15.peg.260"/>
<evidence type="ECO:0000256" key="5">
    <source>
        <dbReference type="HAMAP-Rule" id="MF_01403"/>
    </source>
</evidence>